<evidence type="ECO:0000313" key="2">
    <source>
        <dbReference type="EnsemblMetazoa" id="CapteP212985"/>
    </source>
</evidence>
<reference evidence="3" key="1">
    <citation type="submission" date="2012-12" db="EMBL/GenBank/DDBJ databases">
        <authorList>
            <person name="Hellsten U."/>
            <person name="Grimwood J."/>
            <person name="Chapman J.A."/>
            <person name="Shapiro H."/>
            <person name="Aerts A."/>
            <person name="Otillar R.P."/>
            <person name="Terry A.Y."/>
            <person name="Boore J.L."/>
            <person name="Simakov O."/>
            <person name="Marletaz F."/>
            <person name="Cho S.-J."/>
            <person name="Edsinger-Gonzales E."/>
            <person name="Havlak P."/>
            <person name="Kuo D.-H."/>
            <person name="Larsson T."/>
            <person name="Lv J."/>
            <person name="Arendt D."/>
            <person name="Savage R."/>
            <person name="Osoegawa K."/>
            <person name="de Jong P."/>
            <person name="Lindberg D.R."/>
            <person name="Seaver E.C."/>
            <person name="Weisblat D.A."/>
            <person name="Putnam N.H."/>
            <person name="Grigoriev I.V."/>
            <person name="Rokhsar D.S."/>
        </authorList>
    </citation>
    <scope>NUCLEOTIDE SEQUENCE</scope>
    <source>
        <strain evidence="3">I ESC-2004</strain>
    </source>
</reference>
<dbReference type="EMBL" id="AMQN01008694">
    <property type="status" value="NOT_ANNOTATED_CDS"/>
    <property type="molecule type" value="Genomic_DNA"/>
</dbReference>
<name>R7UHT2_CAPTE</name>
<evidence type="ECO:0000313" key="1">
    <source>
        <dbReference type="EMBL" id="ELU02837.1"/>
    </source>
</evidence>
<accession>R7UHT2</accession>
<organism evidence="1">
    <name type="scientific">Capitella teleta</name>
    <name type="common">Polychaete worm</name>
    <dbReference type="NCBI Taxonomy" id="283909"/>
    <lineage>
        <taxon>Eukaryota</taxon>
        <taxon>Metazoa</taxon>
        <taxon>Spiralia</taxon>
        <taxon>Lophotrochozoa</taxon>
        <taxon>Annelida</taxon>
        <taxon>Polychaeta</taxon>
        <taxon>Sedentaria</taxon>
        <taxon>Scolecida</taxon>
        <taxon>Capitellidae</taxon>
        <taxon>Capitella</taxon>
    </lineage>
</organism>
<reference evidence="2" key="3">
    <citation type="submission" date="2015-06" db="UniProtKB">
        <authorList>
            <consortium name="EnsemblMetazoa"/>
        </authorList>
    </citation>
    <scope>IDENTIFICATION</scope>
</reference>
<dbReference type="AlphaFoldDB" id="R7UHT2"/>
<dbReference type="EMBL" id="KB303737">
    <property type="protein sequence ID" value="ELU02837.1"/>
    <property type="molecule type" value="Genomic_DNA"/>
</dbReference>
<gene>
    <name evidence="1" type="ORF">CAPTEDRAFT_212985</name>
</gene>
<dbReference type="EnsemblMetazoa" id="CapteT212985">
    <property type="protein sequence ID" value="CapteP212985"/>
    <property type="gene ID" value="CapteG212985"/>
</dbReference>
<protein>
    <submittedName>
        <fullName evidence="1 2">Uncharacterized protein</fullName>
    </submittedName>
</protein>
<proteinExistence type="predicted"/>
<sequence>MSTIEIMIRKLECSISLFHFSHIIADDLNARLDHQEDAIQNGGILAKMFARMKRSVYQRLLTKVEDVAGDLANTAAFYSTELLQLGVVDWRWENICVISPLLDPAIHEGIERRGVGA</sequence>
<reference evidence="1 3" key="2">
    <citation type="journal article" date="2013" name="Nature">
        <title>Insights into bilaterian evolution from three spiralian genomes.</title>
        <authorList>
            <person name="Simakov O."/>
            <person name="Marletaz F."/>
            <person name="Cho S.J."/>
            <person name="Edsinger-Gonzales E."/>
            <person name="Havlak P."/>
            <person name="Hellsten U."/>
            <person name="Kuo D.H."/>
            <person name="Larsson T."/>
            <person name="Lv J."/>
            <person name="Arendt D."/>
            <person name="Savage R."/>
            <person name="Osoegawa K."/>
            <person name="de Jong P."/>
            <person name="Grimwood J."/>
            <person name="Chapman J.A."/>
            <person name="Shapiro H."/>
            <person name="Aerts A."/>
            <person name="Otillar R.P."/>
            <person name="Terry A.Y."/>
            <person name="Boore J.L."/>
            <person name="Grigoriev I.V."/>
            <person name="Lindberg D.R."/>
            <person name="Seaver E.C."/>
            <person name="Weisblat D.A."/>
            <person name="Putnam N.H."/>
            <person name="Rokhsar D.S."/>
        </authorList>
    </citation>
    <scope>NUCLEOTIDE SEQUENCE</scope>
    <source>
        <strain evidence="1 3">I ESC-2004</strain>
    </source>
</reference>
<keyword evidence="3" id="KW-1185">Reference proteome</keyword>
<evidence type="ECO:0000313" key="3">
    <source>
        <dbReference type="Proteomes" id="UP000014760"/>
    </source>
</evidence>
<dbReference type="HOGENOM" id="CLU_2087089_0_0_1"/>
<dbReference type="Proteomes" id="UP000014760">
    <property type="component" value="Unassembled WGS sequence"/>
</dbReference>